<dbReference type="InterPro" id="IPR003607">
    <property type="entry name" value="HD/PDEase_dom"/>
</dbReference>
<evidence type="ECO:0000259" key="2">
    <source>
        <dbReference type="PROSITE" id="PS50113"/>
    </source>
</evidence>
<dbReference type="SUPFAM" id="SSF55781">
    <property type="entry name" value="GAF domain-like"/>
    <property type="match status" value="1"/>
</dbReference>
<dbReference type="InterPro" id="IPR035965">
    <property type="entry name" value="PAS-like_dom_sf"/>
</dbReference>
<keyword evidence="5" id="KW-1185">Reference proteome</keyword>
<dbReference type="Gene3D" id="3.30.450.40">
    <property type="match status" value="1"/>
</dbReference>
<dbReference type="AlphaFoldDB" id="A0A3E0AH42"/>
<dbReference type="SMART" id="SM00471">
    <property type="entry name" value="HDc"/>
    <property type="match status" value="1"/>
</dbReference>
<dbReference type="PROSITE" id="PS51832">
    <property type="entry name" value="HD_GYP"/>
    <property type="match status" value="1"/>
</dbReference>
<evidence type="ECO:0000259" key="3">
    <source>
        <dbReference type="PROSITE" id="PS51832"/>
    </source>
</evidence>
<feature type="domain" description="PAS" evidence="1">
    <location>
        <begin position="281"/>
        <end position="311"/>
    </location>
</feature>
<evidence type="ECO:0000313" key="4">
    <source>
        <dbReference type="EMBL" id="REG10992.1"/>
    </source>
</evidence>
<feature type="domain" description="HD-GYP" evidence="3">
    <location>
        <begin position="908"/>
        <end position="1103"/>
    </location>
</feature>
<dbReference type="SUPFAM" id="SSF55785">
    <property type="entry name" value="PYP-like sensor domain (PAS domain)"/>
    <property type="match status" value="5"/>
</dbReference>
<dbReference type="NCBIfam" id="TIGR00229">
    <property type="entry name" value="sensory_box"/>
    <property type="match status" value="4"/>
</dbReference>
<organism evidence="4 5">
    <name type="scientific">Pelolinea submarina</name>
    <dbReference type="NCBI Taxonomy" id="913107"/>
    <lineage>
        <taxon>Bacteria</taxon>
        <taxon>Bacillati</taxon>
        <taxon>Chloroflexota</taxon>
        <taxon>Anaerolineae</taxon>
        <taxon>Anaerolineales</taxon>
        <taxon>Anaerolineaceae</taxon>
        <taxon>Pelolinea</taxon>
    </lineage>
</organism>
<dbReference type="PANTHER" id="PTHR43155:SF2">
    <property type="entry name" value="CYCLIC DI-GMP PHOSPHODIESTERASE PA4108"/>
    <property type="match status" value="1"/>
</dbReference>
<dbReference type="SMART" id="SM00086">
    <property type="entry name" value="PAC"/>
    <property type="match status" value="4"/>
</dbReference>
<accession>A0A3E0AH42</accession>
<dbReference type="PROSITE" id="PS50113">
    <property type="entry name" value="PAC"/>
    <property type="match status" value="1"/>
</dbReference>
<dbReference type="Gene3D" id="1.10.3210.10">
    <property type="entry name" value="Hypothetical protein af1432"/>
    <property type="match status" value="1"/>
</dbReference>
<proteinExistence type="predicted"/>
<dbReference type="InterPro" id="IPR000700">
    <property type="entry name" value="PAS-assoc_C"/>
</dbReference>
<dbReference type="PROSITE" id="PS50112">
    <property type="entry name" value="PAS"/>
    <property type="match status" value="3"/>
</dbReference>
<reference evidence="4 5" key="1">
    <citation type="submission" date="2018-08" db="EMBL/GenBank/DDBJ databases">
        <title>Genomic Encyclopedia of Type Strains, Phase IV (KMG-IV): sequencing the most valuable type-strain genomes for metagenomic binning, comparative biology and taxonomic classification.</title>
        <authorList>
            <person name="Goeker M."/>
        </authorList>
    </citation>
    <scope>NUCLEOTIDE SEQUENCE [LARGE SCALE GENOMIC DNA]</scope>
    <source>
        <strain evidence="4 5">DSM 23923</strain>
    </source>
</reference>
<protein>
    <submittedName>
        <fullName evidence="4">PAS domain S-box-containing protein</fullName>
    </submittedName>
</protein>
<evidence type="ECO:0000259" key="1">
    <source>
        <dbReference type="PROSITE" id="PS50112"/>
    </source>
</evidence>
<dbReference type="EMBL" id="QUMS01000001">
    <property type="protein sequence ID" value="REG10992.1"/>
    <property type="molecule type" value="Genomic_DNA"/>
</dbReference>
<gene>
    <name evidence="4" type="ORF">DFR64_0864</name>
</gene>
<dbReference type="CDD" id="cd00077">
    <property type="entry name" value="HDc"/>
    <property type="match status" value="1"/>
</dbReference>
<dbReference type="InterPro" id="IPR037522">
    <property type="entry name" value="HD_GYP_dom"/>
</dbReference>
<name>A0A3E0AH42_9CHLR</name>
<dbReference type="Pfam" id="PF08448">
    <property type="entry name" value="PAS_4"/>
    <property type="match status" value="2"/>
</dbReference>
<feature type="domain" description="PAS" evidence="1">
    <location>
        <begin position="610"/>
        <end position="680"/>
    </location>
</feature>
<feature type="domain" description="PAC" evidence="2">
    <location>
        <begin position="562"/>
        <end position="609"/>
    </location>
</feature>
<dbReference type="PANTHER" id="PTHR43155">
    <property type="entry name" value="CYCLIC DI-GMP PHOSPHODIESTERASE PA4108-RELATED"/>
    <property type="match status" value="1"/>
</dbReference>
<dbReference type="CDD" id="cd00130">
    <property type="entry name" value="PAS"/>
    <property type="match status" value="4"/>
</dbReference>
<dbReference type="InterPro" id="IPR000014">
    <property type="entry name" value="PAS"/>
</dbReference>
<dbReference type="Pfam" id="PF13487">
    <property type="entry name" value="HD_5"/>
    <property type="match status" value="1"/>
</dbReference>
<dbReference type="SMART" id="SM00091">
    <property type="entry name" value="PAS"/>
    <property type="match status" value="5"/>
</dbReference>
<evidence type="ECO:0000313" key="5">
    <source>
        <dbReference type="Proteomes" id="UP000256388"/>
    </source>
</evidence>
<dbReference type="SUPFAM" id="SSF109604">
    <property type="entry name" value="HD-domain/PDEase-like"/>
    <property type="match status" value="1"/>
</dbReference>
<dbReference type="Gene3D" id="3.30.450.20">
    <property type="entry name" value="PAS domain"/>
    <property type="match status" value="5"/>
</dbReference>
<dbReference type="InterPro" id="IPR029016">
    <property type="entry name" value="GAF-like_dom_sf"/>
</dbReference>
<dbReference type="Proteomes" id="UP000256388">
    <property type="component" value="Unassembled WGS sequence"/>
</dbReference>
<dbReference type="InterPro" id="IPR001610">
    <property type="entry name" value="PAC"/>
</dbReference>
<dbReference type="Gene3D" id="2.10.70.100">
    <property type="match status" value="1"/>
</dbReference>
<dbReference type="InterPro" id="IPR013656">
    <property type="entry name" value="PAS_4"/>
</dbReference>
<comment type="caution">
    <text evidence="4">The sequence shown here is derived from an EMBL/GenBank/DDBJ whole genome shotgun (WGS) entry which is preliminary data.</text>
</comment>
<feature type="domain" description="PAS" evidence="1">
    <location>
        <begin position="493"/>
        <end position="548"/>
    </location>
</feature>
<sequence>MSYVVEHNQVEKTLREKEELFYSMFVQHKAIMLLIEPKTGQIIDANNEAVLFYGYPKTKLTSMKIQEINCLPDEAVEKERNLALKRNKNFFTFEHKLSNNEIRLVEVHSTPISINGQDILFSIIHDITERRQFEERIQDLSRFPDENPNPVLRFSKEGTLLYASKSSAALLREWGRSVGEKAPKEWIENIFNSFQSDAYLEIETSCEDRLLSFILAPIHEKGYVNAYGRDVTEQKQKEKALLESEERFRSVLFSTPDFILLVDIDLKIEFVNRPLPDLKVDDLIGRNIVDFVEEEKQSEIKKILKNVLKTGFDAIYETQYRTASGLTFCYETKAVRRTINKTVVGLVLNTRDITSRKQIEETLRKNQKRYEEAQRIGLVGNWEFYPETAEFWGSEEARRIYGFSMDQEKFTTENVEGCIPERERVHQALIDLIEHNKKYDLIFDILTFDKEIRKTIHSIAEVERDAQGKPVKVTGVISDITKQQITEKALLESEKRHRTYIEHAPLGIFIANDKGEYIDVNPNACKLLGYSRDELLALSIPDISDEEDSIENFKHLKEVGRKSIETGLKKKDGSIINVRLDAVTIPNDQFLGFVTDITERKLSEEKLRQSEEQYRSVVEDSPGMICRFSADGTITFANYEYCKFFGKTLDQLIGANIQETIARQNRESIWSKIKSLTSESPIQVLENENINHAGEIRHLRWTNRALFNKKGHLLNYQSFGEDITERMRTDKLLKVLNKASTTMSTALAHKDIFDAIAKELRKLGISCYIMESDETKQYLYLNFLSYDSAALKTAIKLTGIKPENYSVKIDSVDFIREVIREKKTYFSEKTDQLIGQMLPKAIRKLSPQIEKILHITTSISVPLINEEQVIGIFSMQSGNLTLEDVPAATAFADQLSAAWKKVELVQNLTKAVEGTINTIAATVEVRDPYTAGHQKRVAALAAVIAVELGLARDQVEGIRMAATIHDLGKVRVPAEILSKPGRITDLEYEMIKTHSRIGYDLLKNIDFPWPLAKIVLQHHERINGSGYPQGLKGDEIMLEARILGVADVVEAMASHRPYRPALGIDLALNEITNEQGILFDSDVVNACLKSFKNGFKFPSELTTEDLYIT</sequence>
<dbReference type="Pfam" id="PF13426">
    <property type="entry name" value="PAS_9"/>
    <property type="match status" value="2"/>
</dbReference>